<dbReference type="AlphaFoldDB" id="X1T168"/>
<evidence type="ECO:0000313" key="1">
    <source>
        <dbReference type="EMBL" id="GAI81365.1"/>
    </source>
</evidence>
<dbReference type="InterPro" id="IPR027417">
    <property type="entry name" value="P-loop_NTPase"/>
</dbReference>
<feature type="non-terminal residue" evidence="1">
    <location>
        <position position="136"/>
    </location>
</feature>
<dbReference type="Gene3D" id="3.40.50.300">
    <property type="entry name" value="P-loop containing nucleotide triphosphate hydrolases"/>
    <property type="match status" value="1"/>
</dbReference>
<evidence type="ECO:0008006" key="2">
    <source>
        <dbReference type="Google" id="ProtNLM"/>
    </source>
</evidence>
<feature type="non-terminal residue" evidence="1">
    <location>
        <position position="1"/>
    </location>
</feature>
<organism evidence="1">
    <name type="scientific">marine sediment metagenome</name>
    <dbReference type="NCBI Taxonomy" id="412755"/>
    <lineage>
        <taxon>unclassified sequences</taxon>
        <taxon>metagenomes</taxon>
        <taxon>ecological metagenomes</taxon>
    </lineage>
</organism>
<dbReference type="Gene3D" id="1.20.120.430">
    <property type="entry name" value="tRNA modification GTPase MnmE domain 2"/>
    <property type="match status" value="1"/>
</dbReference>
<dbReference type="InterPro" id="IPR027368">
    <property type="entry name" value="MnmE_dom2"/>
</dbReference>
<dbReference type="EMBL" id="BARW01013574">
    <property type="protein sequence ID" value="GAI81365.1"/>
    <property type="molecule type" value="Genomic_DNA"/>
</dbReference>
<gene>
    <name evidence="1" type="ORF">S12H4_24775</name>
</gene>
<comment type="caution">
    <text evidence="1">The sequence shown here is derived from an EMBL/GenBank/DDBJ whole genome shotgun (WGS) entry which is preliminary data.</text>
</comment>
<sequence>GLNSPFDLILTMFDVNTPLSDEDMKVIRETNRAKERNKKVIIIENKIDLEEKIEKQKLFELLNIKKDIKISLKEQIGIEQLEEELVKTVFNGVTIPQNGVIINNIRQAKSLKRAARGLKHIFEGVKKKMPHDILTV</sequence>
<accession>X1T168</accession>
<proteinExistence type="predicted"/>
<reference evidence="1" key="1">
    <citation type="journal article" date="2014" name="Front. Microbiol.">
        <title>High frequency of phylogenetically diverse reductive dehalogenase-homologous genes in deep subseafloor sedimentary metagenomes.</title>
        <authorList>
            <person name="Kawai M."/>
            <person name="Futagami T."/>
            <person name="Toyoda A."/>
            <person name="Takaki Y."/>
            <person name="Nishi S."/>
            <person name="Hori S."/>
            <person name="Arai W."/>
            <person name="Tsubouchi T."/>
            <person name="Morono Y."/>
            <person name="Uchiyama I."/>
            <person name="Ito T."/>
            <person name="Fujiyama A."/>
            <person name="Inagaki F."/>
            <person name="Takami H."/>
        </authorList>
    </citation>
    <scope>NUCLEOTIDE SEQUENCE</scope>
    <source>
        <strain evidence="1">Expedition CK06-06</strain>
    </source>
</reference>
<protein>
    <recommendedName>
        <fullName evidence="2">G domain-containing protein</fullName>
    </recommendedName>
</protein>
<dbReference type="SUPFAM" id="SSF52540">
    <property type="entry name" value="P-loop containing nucleoside triphosphate hydrolases"/>
    <property type="match status" value="1"/>
</dbReference>
<name>X1T168_9ZZZZ</name>